<evidence type="ECO:0000256" key="7">
    <source>
        <dbReference type="SAM" id="MobiDB-lite"/>
    </source>
</evidence>
<dbReference type="InterPro" id="IPR011701">
    <property type="entry name" value="MFS"/>
</dbReference>
<feature type="transmembrane region" description="Helical" evidence="8">
    <location>
        <begin position="183"/>
        <end position="203"/>
    </location>
</feature>
<feature type="transmembrane region" description="Helical" evidence="8">
    <location>
        <begin position="300"/>
        <end position="321"/>
    </location>
</feature>
<feature type="domain" description="Major facilitator superfamily (MFS) profile" evidence="9">
    <location>
        <begin position="6"/>
        <end position="418"/>
    </location>
</feature>
<dbReference type="Pfam" id="PF07690">
    <property type="entry name" value="MFS_1"/>
    <property type="match status" value="1"/>
</dbReference>
<evidence type="ECO:0000256" key="2">
    <source>
        <dbReference type="ARBA" id="ARBA00022448"/>
    </source>
</evidence>
<feature type="transmembrane region" description="Helical" evidence="8">
    <location>
        <begin position="234"/>
        <end position="256"/>
    </location>
</feature>
<name>A0ABN3AY95_9MICO</name>
<evidence type="ECO:0000256" key="6">
    <source>
        <dbReference type="ARBA" id="ARBA00023136"/>
    </source>
</evidence>
<evidence type="ECO:0000256" key="4">
    <source>
        <dbReference type="ARBA" id="ARBA00022692"/>
    </source>
</evidence>
<feature type="transmembrane region" description="Helical" evidence="8">
    <location>
        <begin position="144"/>
        <end position="171"/>
    </location>
</feature>
<dbReference type="PROSITE" id="PS50850">
    <property type="entry name" value="MFS"/>
    <property type="match status" value="1"/>
</dbReference>
<dbReference type="Proteomes" id="UP001501599">
    <property type="component" value="Unassembled WGS sequence"/>
</dbReference>
<feature type="transmembrane region" description="Helical" evidence="8">
    <location>
        <begin position="268"/>
        <end position="288"/>
    </location>
</feature>
<comment type="subcellular location">
    <subcellularLocation>
        <location evidence="1">Cell membrane</location>
        <topology evidence="1">Multi-pass membrane protein</topology>
    </subcellularLocation>
</comment>
<feature type="region of interest" description="Disordered" evidence="7">
    <location>
        <begin position="458"/>
        <end position="478"/>
    </location>
</feature>
<feature type="transmembrane region" description="Helical" evidence="8">
    <location>
        <begin position="394"/>
        <end position="414"/>
    </location>
</feature>
<evidence type="ECO:0000256" key="1">
    <source>
        <dbReference type="ARBA" id="ARBA00004651"/>
    </source>
</evidence>
<proteinExistence type="predicted"/>
<evidence type="ECO:0000256" key="3">
    <source>
        <dbReference type="ARBA" id="ARBA00022475"/>
    </source>
</evidence>
<dbReference type="Gene3D" id="1.20.1250.20">
    <property type="entry name" value="MFS general substrate transporter like domains"/>
    <property type="match status" value="2"/>
</dbReference>
<evidence type="ECO:0000256" key="8">
    <source>
        <dbReference type="SAM" id="Phobius"/>
    </source>
</evidence>
<feature type="transmembrane region" description="Helical" evidence="8">
    <location>
        <begin position="327"/>
        <end position="352"/>
    </location>
</feature>
<dbReference type="EMBL" id="BAAAQT010000008">
    <property type="protein sequence ID" value="GAA2176029.1"/>
    <property type="molecule type" value="Genomic_DNA"/>
</dbReference>
<keyword evidence="6 8" id="KW-0472">Membrane</keyword>
<evidence type="ECO:0000313" key="11">
    <source>
        <dbReference type="Proteomes" id="UP001501599"/>
    </source>
</evidence>
<evidence type="ECO:0000256" key="5">
    <source>
        <dbReference type="ARBA" id="ARBA00022989"/>
    </source>
</evidence>
<keyword evidence="2" id="KW-0813">Transport</keyword>
<keyword evidence="3" id="KW-1003">Cell membrane</keyword>
<dbReference type="PANTHER" id="PTHR43045">
    <property type="entry name" value="SHIKIMATE TRANSPORTER"/>
    <property type="match status" value="1"/>
</dbReference>
<comment type="caution">
    <text evidence="10">The sequence shown here is derived from an EMBL/GenBank/DDBJ whole genome shotgun (WGS) entry which is preliminary data.</text>
</comment>
<dbReference type="PANTHER" id="PTHR43045:SF4">
    <property type="entry name" value="TRANSPORTER YDFJ-RELATED"/>
    <property type="match status" value="1"/>
</dbReference>
<keyword evidence="11" id="KW-1185">Reference proteome</keyword>
<protein>
    <submittedName>
        <fullName evidence="10">MFS transporter</fullName>
    </submittedName>
</protein>
<evidence type="ECO:0000313" key="10">
    <source>
        <dbReference type="EMBL" id="GAA2176029.1"/>
    </source>
</evidence>
<keyword evidence="4 8" id="KW-0812">Transmembrane</keyword>
<gene>
    <name evidence="10" type="ORF">GCM10009846_28230</name>
</gene>
<feature type="transmembrane region" description="Helical" evidence="8">
    <location>
        <begin position="78"/>
        <end position="99"/>
    </location>
</feature>
<evidence type="ECO:0000259" key="9">
    <source>
        <dbReference type="PROSITE" id="PS50850"/>
    </source>
</evidence>
<dbReference type="InterPro" id="IPR036259">
    <property type="entry name" value="MFS_trans_sf"/>
</dbReference>
<feature type="transmembrane region" description="Helical" evidence="8">
    <location>
        <begin position="105"/>
        <end position="123"/>
    </location>
</feature>
<feature type="transmembrane region" description="Helical" evidence="8">
    <location>
        <begin position="364"/>
        <end position="382"/>
    </location>
</feature>
<organism evidence="10 11">
    <name type="scientific">Agrococcus versicolor</name>
    <dbReference type="NCBI Taxonomy" id="501482"/>
    <lineage>
        <taxon>Bacteria</taxon>
        <taxon>Bacillati</taxon>
        <taxon>Actinomycetota</taxon>
        <taxon>Actinomycetes</taxon>
        <taxon>Micrococcales</taxon>
        <taxon>Microbacteriaceae</taxon>
        <taxon>Agrococcus</taxon>
    </lineage>
</organism>
<dbReference type="InterPro" id="IPR020846">
    <property type="entry name" value="MFS_dom"/>
</dbReference>
<sequence length="478" mass="50415">MRRRRAIRGAFFGFLIDSFDIYLPSVALLPAMIYFTQGLDPAQTAVVTGFTLAATLFGRPVGAILFGHLSDRLGRKRVGAIAIYGFSAVTLVIACLPGSEQIGSVAAISLLLLLRFVDGVFLGGEYTAATPMAIEYAKTNRRGLVGGFVQSASTVGYLAIGVFTFLALQVAPAAEIDSPYVQWGWRIPFVVGAILGFVTARYLRKDVEESVIWITAEKAKNPIREMLGKGNIGSFIQVFILMTGVFFMVNMVGSVIPQLIIGRGFTPTQFSLSVIFANIVVPFAYMLSGHLSDRFGRKPILLTAGVLVLVVMTSLFALLGSDVPLPFGLLIAVIFFVQCVNGFTIGTLPSYINERFPTRVRSSGWGIGYSLAVVIPGFFAAYQAGLSSFMPLTLTPVVLLVIAGALIIGSVIASPETRGIDLARADMRGGNAAADANVALETNGTAVPGVVAATDAAAAPGAARQPRDGAAAPTASDA</sequence>
<accession>A0ABN3AY95</accession>
<feature type="transmembrane region" description="Helical" evidence="8">
    <location>
        <begin position="45"/>
        <end position="66"/>
    </location>
</feature>
<dbReference type="SUPFAM" id="SSF103473">
    <property type="entry name" value="MFS general substrate transporter"/>
    <property type="match status" value="1"/>
</dbReference>
<keyword evidence="5 8" id="KW-1133">Transmembrane helix</keyword>
<feature type="transmembrane region" description="Helical" evidence="8">
    <location>
        <begin position="12"/>
        <end position="33"/>
    </location>
</feature>
<reference evidence="10 11" key="1">
    <citation type="journal article" date="2019" name="Int. J. Syst. Evol. Microbiol.">
        <title>The Global Catalogue of Microorganisms (GCM) 10K type strain sequencing project: providing services to taxonomists for standard genome sequencing and annotation.</title>
        <authorList>
            <consortium name="The Broad Institute Genomics Platform"/>
            <consortium name="The Broad Institute Genome Sequencing Center for Infectious Disease"/>
            <person name="Wu L."/>
            <person name="Ma J."/>
        </authorList>
    </citation>
    <scope>NUCLEOTIDE SEQUENCE [LARGE SCALE GENOMIC DNA]</scope>
    <source>
        <strain evidence="10 11">JCM 16026</strain>
    </source>
</reference>